<evidence type="ECO:0000256" key="1">
    <source>
        <dbReference type="SAM" id="Coils"/>
    </source>
</evidence>
<keyword evidence="3" id="KW-1185">Reference proteome</keyword>
<evidence type="ECO:0000313" key="2">
    <source>
        <dbReference type="EMBL" id="STX50410.1"/>
    </source>
</evidence>
<feature type="coiled-coil region" evidence="1">
    <location>
        <begin position="445"/>
        <end position="505"/>
    </location>
</feature>
<dbReference type="OrthoDB" id="5654358at2"/>
<gene>
    <name evidence="2" type="ORF">NCTC13316_00491</name>
</gene>
<dbReference type="RefSeq" id="WP_115330129.1">
    <property type="nucleotide sequence ID" value="NZ_CAAAHP010000004.1"/>
</dbReference>
<sequence>MNIHELLNKIAKTKEAFAEYTESKEPEFNLNLDKNLEGKYLAVVDSQFTPTHVEDYEKQIELLQHYYNELKQLPAQAKIVSNEGQLDLLITETLTEINKTIVSLHQEKRKLLTEEKQSQIRASFQQLQEARRLELIATVGETHCLEQYDSNVQRLSRQGIYRLEDIISDPNVIIDNKDKYASAVGILDLKVTHRKEFLLKAQEELVKYQQVFKENQGLYVSTSKVPKEQLKRYLESDTRSKSHNKWLDDYYSRAKSTEGSVWGWLTEQAKYRTTIFSTAEADEDWYSLAQLIDEKLSQIREELKVQLDGEAVTSVPENLANDNLYTIQQKYQTIKQLEKQEIAQLDQWNKENVPVIQKAIQARFFTQLANLSNQQAVVENKIYLVDNKYAEIIDKVNEQLQTIVNSMLTDSAQTPLDLDQAQKAIAAIDVESLLASSNHYRNPSCNTLEQEIAKQFTTLERIRNKDIADLTKKIINLPKELAQFKQVTQENLRTLNDQKLKLQETRGQLRKVIATLQSLTLIQLELTCLQKQVAALKVDDSQGKHKLFTQLAKVQSQIRELEIKELESLKHPISRAKLDEIKMLASVVNEAKTAHQERLLTDMDLSIYDLNNGARLLSIKSAAERSDFAKEIKEELDNLKETLQTSFNISDKREVQSKKTFIEKKIKDFEQLAVTVIPMLNDVETILRDYTQLLERATALEKDTQFVPRFELGRDISQLDKDTKSIIEKAKSLPKNMAYAEPLYERLTQIDTAQSQLAKIKQAWAEEANKDRIGFFNALTKEVEEGYLHLIDSYKTLPSFTPTKRFHENTERADFYISVLAFEKSILLEKLKAYQDKIPQSSNEENESINEVKDAYLRINEYKTALQDLLLTDLEASYKALSTKCRMYSLPSFKFYTKDKTKIAQEIQLFKKSSLFKAYQALAGISPASMERFNDYEKQLSSFVAPEKKDIPIFTRKAKEEVAHRYFRDESGAGIFDIYLERRHQAFWFKDFIGSMSACFLGVFGFQSEQDKRKEYIQNLKSAYQDYKADVTKYESLVTLIDDGIKQFKPRVEEGKAGYGQTLQSYLQGFKRTVETVYEQNTLAAEKLRLHV</sequence>
<dbReference type="EMBL" id="UGOD01000001">
    <property type="protein sequence ID" value="STX50410.1"/>
    <property type="molecule type" value="Genomic_DNA"/>
</dbReference>
<name>A0A378JJR2_9GAMM</name>
<dbReference type="AlphaFoldDB" id="A0A378JJR2"/>
<dbReference type="Proteomes" id="UP000254794">
    <property type="component" value="Unassembled WGS sequence"/>
</dbReference>
<protein>
    <submittedName>
        <fullName evidence="2">Uncharacterized protein</fullName>
    </submittedName>
</protein>
<keyword evidence="1" id="KW-0175">Coiled coil</keyword>
<proteinExistence type="predicted"/>
<reference evidence="2 3" key="1">
    <citation type="submission" date="2018-06" db="EMBL/GenBank/DDBJ databases">
        <authorList>
            <consortium name="Pathogen Informatics"/>
            <person name="Doyle S."/>
        </authorList>
    </citation>
    <scope>NUCLEOTIDE SEQUENCE [LARGE SCALE GENOMIC DNA]</scope>
    <source>
        <strain evidence="2 3">NCTC13316</strain>
    </source>
</reference>
<evidence type="ECO:0000313" key="3">
    <source>
        <dbReference type="Proteomes" id="UP000254794"/>
    </source>
</evidence>
<accession>A0A378JJR2</accession>
<organism evidence="2 3">
    <name type="scientific">Legionella busanensis</name>
    <dbReference type="NCBI Taxonomy" id="190655"/>
    <lineage>
        <taxon>Bacteria</taxon>
        <taxon>Pseudomonadati</taxon>
        <taxon>Pseudomonadota</taxon>
        <taxon>Gammaproteobacteria</taxon>
        <taxon>Legionellales</taxon>
        <taxon>Legionellaceae</taxon>
        <taxon>Legionella</taxon>
    </lineage>
</organism>